<dbReference type="Gene3D" id="3.90.226.10">
    <property type="entry name" value="2-enoyl-CoA Hydratase, Chain A, domain 1"/>
    <property type="match status" value="1"/>
</dbReference>
<dbReference type="PANTHER" id="PTHR11941">
    <property type="entry name" value="ENOYL-COA HYDRATASE-RELATED"/>
    <property type="match status" value="1"/>
</dbReference>
<proteinExistence type="predicted"/>
<gene>
    <name evidence="1" type="ORF">DWV00_21915</name>
</gene>
<dbReference type="EMBL" id="QRGA01000013">
    <property type="protein sequence ID" value="RDU96663.1"/>
    <property type="molecule type" value="Genomic_DNA"/>
</dbReference>
<accession>A0A3D8JU92</accession>
<dbReference type="InterPro" id="IPR029045">
    <property type="entry name" value="ClpP/crotonase-like_dom_sf"/>
</dbReference>
<dbReference type="OrthoDB" id="8640486at2"/>
<sequence length="240" mass="26125">MTGSIDIVRDADCWTFTLNRPDKMNALNPQAVEALLAGVDEAHQSGARTLVFAGNGRNFSAGFDQGNLEQESDADLLLRLVRIETMLQRVASSPCMTVAFAHGRNFGAGVDLFVACKKRFCTADATFRMPGLRFGLVLGTRRFGECVGLANARDILEQTRTLDAHEAHEIGLVSRLVEADGVCSVVDDLRQVAGQLDSQTQRHLYDVLAAGDASRDLADLVLSASRPGLKARMLAFMRQR</sequence>
<dbReference type="RefSeq" id="WP_115535718.1">
    <property type="nucleotide sequence ID" value="NZ_QRGA01000013.1"/>
</dbReference>
<dbReference type="CDD" id="cd06558">
    <property type="entry name" value="crotonase-like"/>
    <property type="match status" value="1"/>
</dbReference>
<keyword evidence="2" id="KW-1185">Reference proteome</keyword>
<dbReference type="InterPro" id="IPR001753">
    <property type="entry name" value="Enoyl-CoA_hydra/iso"/>
</dbReference>
<evidence type="ECO:0000313" key="2">
    <source>
        <dbReference type="Proteomes" id="UP000256838"/>
    </source>
</evidence>
<protein>
    <submittedName>
        <fullName evidence="1">Enoyl-CoA hydratase/isomerase family protein</fullName>
    </submittedName>
</protein>
<dbReference type="GO" id="GO:0006635">
    <property type="term" value="P:fatty acid beta-oxidation"/>
    <property type="evidence" value="ECO:0007669"/>
    <property type="project" value="TreeGrafter"/>
</dbReference>
<dbReference type="SUPFAM" id="SSF52096">
    <property type="entry name" value="ClpP/crotonase"/>
    <property type="match status" value="1"/>
</dbReference>
<dbReference type="PANTHER" id="PTHR11941:SF54">
    <property type="entry name" value="ENOYL-COA HYDRATASE, MITOCHONDRIAL"/>
    <property type="match status" value="1"/>
</dbReference>
<keyword evidence="1" id="KW-0413">Isomerase</keyword>
<comment type="caution">
    <text evidence="1">The sequence shown here is derived from an EMBL/GenBank/DDBJ whole genome shotgun (WGS) entry which is preliminary data.</text>
</comment>
<dbReference type="Proteomes" id="UP000256838">
    <property type="component" value="Unassembled WGS sequence"/>
</dbReference>
<dbReference type="Pfam" id="PF00378">
    <property type="entry name" value="ECH_1"/>
    <property type="match status" value="1"/>
</dbReference>
<reference evidence="1 2" key="1">
    <citation type="submission" date="2018-08" db="EMBL/GenBank/DDBJ databases">
        <title>Paraburkholderia sp. DHOM06 isolated from forest soil.</title>
        <authorList>
            <person name="Gao Z.-H."/>
            <person name="Qiu L.-H."/>
        </authorList>
    </citation>
    <scope>NUCLEOTIDE SEQUENCE [LARGE SCALE GENOMIC DNA]</scope>
    <source>
        <strain evidence="1 2">DHOM06</strain>
    </source>
</reference>
<dbReference type="AlphaFoldDB" id="A0A3D8JU92"/>
<organism evidence="1 2">
    <name type="scientific">Trinickia dinghuensis</name>
    <dbReference type="NCBI Taxonomy" id="2291023"/>
    <lineage>
        <taxon>Bacteria</taxon>
        <taxon>Pseudomonadati</taxon>
        <taxon>Pseudomonadota</taxon>
        <taxon>Betaproteobacteria</taxon>
        <taxon>Burkholderiales</taxon>
        <taxon>Burkholderiaceae</taxon>
        <taxon>Trinickia</taxon>
    </lineage>
</organism>
<evidence type="ECO:0000313" key="1">
    <source>
        <dbReference type="EMBL" id="RDU96663.1"/>
    </source>
</evidence>
<name>A0A3D8JU92_9BURK</name>
<dbReference type="GO" id="GO:0016853">
    <property type="term" value="F:isomerase activity"/>
    <property type="evidence" value="ECO:0007669"/>
    <property type="project" value="UniProtKB-KW"/>
</dbReference>